<feature type="transmembrane region" description="Helical" evidence="1">
    <location>
        <begin position="187"/>
        <end position="212"/>
    </location>
</feature>
<feature type="transmembrane region" description="Helical" evidence="1">
    <location>
        <begin position="144"/>
        <end position="167"/>
    </location>
</feature>
<evidence type="ECO:0000313" key="3">
    <source>
        <dbReference type="Proteomes" id="UP000254575"/>
    </source>
</evidence>
<proteinExistence type="predicted"/>
<accession>A0A380MIW6</accession>
<dbReference type="OrthoDB" id="7099761at2"/>
<dbReference type="AlphaFoldDB" id="A0A380MIW6"/>
<keyword evidence="3" id="KW-1185">Reference proteome</keyword>
<gene>
    <name evidence="2" type="ORF">NCTC10717_00435</name>
</gene>
<feature type="transmembrane region" description="Helical" evidence="1">
    <location>
        <begin position="55"/>
        <end position="79"/>
    </location>
</feature>
<dbReference type="Proteomes" id="UP000254575">
    <property type="component" value="Unassembled WGS sequence"/>
</dbReference>
<organism evidence="2 3">
    <name type="scientific">Suttonella indologenes</name>
    <dbReference type="NCBI Taxonomy" id="13276"/>
    <lineage>
        <taxon>Bacteria</taxon>
        <taxon>Pseudomonadati</taxon>
        <taxon>Pseudomonadota</taxon>
        <taxon>Gammaproteobacteria</taxon>
        <taxon>Cardiobacteriales</taxon>
        <taxon>Cardiobacteriaceae</taxon>
        <taxon>Suttonella</taxon>
    </lineage>
</organism>
<reference evidence="2 3" key="1">
    <citation type="submission" date="2018-06" db="EMBL/GenBank/DDBJ databases">
        <authorList>
            <consortium name="Pathogen Informatics"/>
            <person name="Doyle S."/>
        </authorList>
    </citation>
    <scope>NUCLEOTIDE SEQUENCE [LARGE SCALE GENOMIC DNA]</scope>
    <source>
        <strain evidence="2 3">NCTC10717</strain>
    </source>
</reference>
<keyword evidence="1" id="KW-0472">Membrane</keyword>
<keyword evidence="1" id="KW-1133">Transmembrane helix</keyword>
<feature type="transmembrane region" description="Helical" evidence="1">
    <location>
        <begin position="103"/>
        <end position="123"/>
    </location>
</feature>
<dbReference type="RefSeq" id="WP_147284910.1">
    <property type="nucleotide sequence ID" value="NZ_UHIA01000003.1"/>
</dbReference>
<evidence type="ECO:0000256" key="1">
    <source>
        <dbReference type="SAM" id="Phobius"/>
    </source>
</evidence>
<evidence type="ECO:0000313" key="2">
    <source>
        <dbReference type="EMBL" id="SUO92209.1"/>
    </source>
</evidence>
<protein>
    <submittedName>
        <fullName evidence="2">Uncharacterized protein</fullName>
    </submittedName>
</protein>
<sequence length="224" mass="27109">MRLIKRREPPFKSIEDTRKMVHDFEVKKGSYEFMPKYKFEREIKEKITKYVDSMFITYVKLLFISFPIYLALASLIWFFNYKEINYQIYLFLKFFYLPMQHPYGWNLSFVLSFIINTWIFIEVKKAYDFSLLKEITMVKRPIKYIISILFFILLLFFILICAFLFTLTKQGNACTMRDLCILYSDSMFLHSTTLLFMAFSGIYFLILTICILKFSFKYAEINIL</sequence>
<name>A0A380MIW6_9GAMM</name>
<keyword evidence="1" id="KW-0812">Transmembrane</keyword>
<dbReference type="EMBL" id="UHIA01000003">
    <property type="protein sequence ID" value="SUO92209.1"/>
    <property type="molecule type" value="Genomic_DNA"/>
</dbReference>